<evidence type="ECO:0000313" key="2">
    <source>
        <dbReference type="Proteomes" id="UP000503820"/>
    </source>
</evidence>
<dbReference type="RefSeq" id="WP_174410527.1">
    <property type="nucleotide sequence ID" value="NZ_BLVP01000010.1"/>
</dbReference>
<dbReference type="AlphaFoldDB" id="A0A7J0BW21"/>
<dbReference type="EMBL" id="BLVP01000010">
    <property type="protein sequence ID" value="GFM37910.1"/>
    <property type="molecule type" value="Genomic_DNA"/>
</dbReference>
<evidence type="ECO:0008006" key="3">
    <source>
        <dbReference type="Google" id="ProtNLM"/>
    </source>
</evidence>
<sequence>MGQTIQRECTRCATCCAKGGPALHRQDMALLEKGAFGYKDLITFRRGELMRDQISGGLVPLEEEIVKLRGRDAASWTCCFLNVVDRLCFIYADRPSECRALDCWNPETIEAMYNKDRVTREDILGADSGAAELVRVHEEKCGYPMLERLAAAFDQDPAAREAFAEAVRFDMAFRAVVREKADIPANEMDFYFGRPLSETAHIFGLRVVVTEHGPQVERESAPAAA</sequence>
<protein>
    <recommendedName>
        <fullName evidence="3">Zinc/iron-chelating domain-containing protein</fullName>
    </recommendedName>
</protein>
<gene>
    <name evidence="1" type="ORF">DSM19430T_25940</name>
</gene>
<dbReference type="Proteomes" id="UP000503820">
    <property type="component" value="Unassembled WGS sequence"/>
</dbReference>
<dbReference type="PANTHER" id="PTHR35866:SF1">
    <property type="entry name" value="YKGJ FAMILY CYSTEINE CLUSTER PROTEIN"/>
    <property type="match status" value="1"/>
</dbReference>
<organism evidence="1 2">
    <name type="scientific">Desulfovibrio psychrotolerans</name>
    <dbReference type="NCBI Taxonomy" id="415242"/>
    <lineage>
        <taxon>Bacteria</taxon>
        <taxon>Pseudomonadati</taxon>
        <taxon>Thermodesulfobacteriota</taxon>
        <taxon>Desulfovibrionia</taxon>
        <taxon>Desulfovibrionales</taxon>
        <taxon>Desulfovibrionaceae</taxon>
        <taxon>Desulfovibrio</taxon>
    </lineage>
</organism>
<evidence type="ECO:0000313" key="1">
    <source>
        <dbReference type="EMBL" id="GFM37910.1"/>
    </source>
</evidence>
<accession>A0A7J0BW21</accession>
<dbReference type="Pfam" id="PF03692">
    <property type="entry name" value="CxxCxxCC"/>
    <property type="match status" value="1"/>
</dbReference>
<dbReference type="InterPro" id="IPR005358">
    <property type="entry name" value="Puta_zinc/iron-chelating_dom"/>
</dbReference>
<keyword evidence="2" id="KW-1185">Reference proteome</keyword>
<dbReference type="PANTHER" id="PTHR35866">
    <property type="entry name" value="PUTATIVE-RELATED"/>
    <property type="match status" value="1"/>
</dbReference>
<proteinExistence type="predicted"/>
<comment type="caution">
    <text evidence="1">The sequence shown here is derived from an EMBL/GenBank/DDBJ whole genome shotgun (WGS) entry which is preliminary data.</text>
</comment>
<name>A0A7J0BW21_9BACT</name>
<reference evidence="1 2" key="1">
    <citation type="submission" date="2020-05" db="EMBL/GenBank/DDBJ databases">
        <title>Draft genome sequence of Desulfovibrio psychrotolerans JS1T.</title>
        <authorList>
            <person name="Ueno A."/>
            <person name="Tamazawa S."/>
            <person name="Tamamura S."/>
            <person name="Murakami T."/>
            <person name="Kiyama T."/>
            <person name="Inomata H."/>
            <person name="Amano Y."/>
            <person name="Miyakawa K."/>
            <person name="Tamaki H."/>
            <person name="Naganuma T."/>
            <person name="Kaneko K."/>
        </authorList>
    </citation>
    <scope>NUCLEOTIDE SEQUENCE [LARGE SCALE GENOMIC DNA]</scope>
    <source>
        <strain evidence="1 2">JS1</strain>
    </source>
</reference>